<evidence type="ECO:0000313" key="4">
    <source>
        <dbReference type="Proteomes" id="UP000778578"/>
    </source>
</evidence>
<feature type="signal peptide" evidence="2">
    <location>
        <begin position="1"/>
        <end position="26"/>
    </location>
</feature>
<evidence type="ECO:0000256" key="2">
    <source>
        <dbReference type="SAM" id="SignalP"/>
    </source>
</evidence>
<feature type="compositionally biased region" description="Low complexity" evidence="1">
    <location>
        <begin position="31"/>
        <end position="79"/>
    </location>
</feature>
<dbReference type="EMBL" id="JAINZZ010000018">
    <property type="protein sequence ID" value="MBY8879219.1"/>
    <property type="molecule type" value="Genomic_DNA"/>
</dbReference>
<name>A0ABS7Q7T4_9ACTN</name>
<dbReference type="SUPFAM" id="SSF89372">
    <property type="entry name" value="Fucose-specific lectin"/>
    <property type="match status" value="1"/>
</dbReference>
<feature type="region of interest" description="Disordered" evidence="1">
    <location>
        <begin position="31"/>
        <end position="108"/>
    </location>
</feature>
<proteinExistence type="predicted"/>
<protein>
    <recommendedName>
        <fullName evidence="5">Secreted protein</fullName>
    </recommendedName>
</protein>
<dbReference type="Proteomes" id="UP000778578">
    <property type="component" value="Unassembled WGS sequence"/>
</dbReference>
<comment type="caution">
    <text evidence="3">The sequence shown here is derived from an EMBL/GenBank/DDBJ whole genome shotgun (WGS) entry which is preliminary data.</text>
</comment>
<accession>A0ABS7Q7T4</accession>
<dbReference type="RefSeq" id="WP_222963357.1">
    <property type="nucleotide sequence ID" value="NZ_JAINZZ010000018.1"/>
</dbReference>
<evidence type="ECO:0008006" key="5">
    <source>
        <dbReference type="Google" id="ProtNLM"/>
    </source>
</evidence>
<keyword evidence="4" id="KW-1185">Reference proteome</keyword>
<feature type="chain" id="PRO_5046190069" description="Secreted protein" evidence="2">
    <location>
        <begin position="27"/>
        <end position="482"/>
    </location>
</feature>
<dbReference type="Gene3D" id="2.115.10.10">
    <property type="entry name" value="Tachylectin 2"/>
    <property type="match status" value="2"/>
</dbReference>
<evidence type="ECO:0000256" key="1">
    <source>
        <dbReference type="SAM" id="MobiDB-lite"/>
    </source>
</evidence>
<organism evidence="3 4">
    <name type="scientific">Actinacidiphila acidipaludis</name>
    <dbReference type="NCBI Taxonomy" id="2873382"/>
    <lineage>
        <taxon>Bacteria</taxon>
        <taxon>Bacillati</taxon>
        <taxon>Actinomycetota</taxon>
        <taxon>Actinomycetes</taxon>
        <taxon>Kitasatosporales</taxon>
        <taxon>Streptomycetaceae</taxon>
        <taxon>Actinacidiphila</taxon>
    </lineage>
</organism>
<reference evidence="3 4" key="1">
    <citation type="submission" date="2021-08" db="EMBL/GenBank/DDBJ databases">
        <title>WGS of actinomycetes from Thailand.</title>
        <authorList>
            <person name="Thawai C."/>
        </authorList>
    </citation>
    <scope>NUCLEOTIDE SEQUENCE [LARGE SCALE GENOMIC DNA]</scope>
    <source>
        <strain evidence="3 4">PLK6-54</strain>
    </source>
</reference>
<sequence>MPTSRLLAVSAAAVLMPLALAAPALAGTPGTPGTTPATAATTTATAAPSTTTATAPAAPQGPKATDGGHAAPDAQAQPAVPTGVVTQSQVPQVTAGQPNGGFTQFTVRLPEGTTGPLSALLAFEPYQLPPAGYTPSRVAAALHSSCSVNGGPYRACGWLGGVDDGDDPLAGYVRLPMPAADAGTTLTYRVQISADYGTLPADQLLHGWLRVSDADGNAVAVGSAQVQYLKGEAPAGRRGVLYARDTAGVLWRYEGNDTTQSTEPFKPRARIGDGWNAYTAIVPLGAQSAAATGDLLARDKDGVLWYYVHTGDPARPFAPRVRVGAGWNIYTALSATSDSTGRHADLVARDQDGNLWRYRATGNTGAPLTGRVLVGAGWNAYTAITPYGDGVVARDASGVLWSYGARLTDNGDDPFEPRVKVGAGWNVYTALSRSNVGYNAAPDSLIARDAAGRLWWYGQKSAHIPGGRTYVGAGWNIYSVIF</sequence>
<gene>
    <name evidence="3" type="ORF">K7862_16470</name>
</gene>
<feature type="compositionally biased region" description="Polar residues" evidence="1">
    <location>
        <begin position="84"/>
        <end position="106"/>
    </location>
</feature>
<keyword evidence="2" id="KW-0732">Signal</keyword>
<evidence type="ECO:0000313" key="3">
    <source>
        <dbReference type="EMBL" id="MBY8879219.1"/>
    </source>
</evidence>